<evidence type="ECO:0000259" key="2">
    <source>
        <dbReference type="Pfam" id="PF13478"/>
    </source>
</evidence>
<dbReference type="InterPro" id="IPR052698">
    <property type="entry name" value="MoCofactor_Util/Proc"/>
</dbReference>
<dbReference type="Proteomes" id="UP000186364">
    <property type="component" value="Unassembled WGS sequence"/>
</dbReference>
<evidence type="ECO:0000256" key="1">
    <source>
        <dbReference type="SAM" id="MobiDB-lite"/>
    </source>
</evidence>
<dbReference type="OrthoDB" id="9815497at2"/>
<name>A0A1Q9AWH4_9HYPH</name>
<evidence type="ECO:0000313" key="3">
    <source>
        <dbReference type="EMBL" id="OLP59785.1"/>
    </source>
</evidence>
<evidence type="ECO:0000313" key="4">
    <source>
        <dbReference type="Proteomes" id="UP000186364"/>
    </source>
</evidence>
<protein>
    <submittedName>
        <fullName evidence="3">XdhC/CoxF family protein</fullName>
    </submittedName>
</protein>
<comment type="caution">
    <text evidence="3">The sequence shown here is derived from an EMBL/GenBank/DDBJ whole genome shotgun (WGS) entry which is preliminary data.</text>
</comment>
<reference evidence="3 4" key="1">
    <citation type="submission" date="2016-09" db="EMBL/GenBank/DDBJ databases">
        <title>Rhizobium sp. nov., a novel species isolated from the rice rhizosphere.</title>
        <authorList>
            <person name="Zhao J."/>
            <person name="Zhang X."/>
        </authorList>
    </citation>
    <scope>NUCLEOTIDE SEQUENCE [LARGE SCALE GENOMIC DNA]</scope>
    <source>
        <strain evidence="3 4">1.7048</strain>
    </source>
</reference>
<organism evidence="3 4">
    <name type="scientific">Xaviernesmea oryzae</name>
    <dbReference type="NCBI Taxonomy" id="464029"/>
    <lineage>
        <taxon>Bacteria</taxon>
        <taxon>Pseudomonadati</taxon>
        <taxon>Pseudomonadota</taxon>
        <taxon>Alphaproteobacteria</taxon>
        <taxon>Hyphomicrobiales</taxon>
        <taxon>Rhizobiaceae</taxon>
        <taxon>Rhizobium/Agrobacterium group</taxon>
        <taxon>Xaviernesmea</taxon>
    </lineage>
</organism>
<feature type="region of interest" description="Disordered" evidence="1">
    <location>
        <begin position="227"/>
        <end position="248"/>
    </location>
</feature>
<dbReference type="InterPro" id="IPR027051">
    <property type="entry name" value="XdhC_Rossmann_dom"/>
</dbReference>
<keyword evidence="4" id="KW-1185">Reference proteome</keyword>
<feature type="domain" description="XdhC Rossmann" evidence="2">
    <location>
        <begin position="77"/>
        <end position="218"/>
    </location>
</feature>
<gene>
    <name evidence="3" type="ORF">BJF93_09185</name>
</gene>
<dbReference type="Gene3D" id="3.40.50.720">
    <property type="entry name" value="NAD(P)-binding Rossmann-like Domain"/>
    <property type="match status" value="1"/>
</dbReference>
<sequence length="248" mass="26142">MTSGIVEAVNAARAERRPVATLTWLDTGVMGLIAPDEIPGHRLEIELREAFRSGKSKAVTQDGREAFLNIYLPAPRLIVIGAVHITQALAVLAPVCGFALSVIDPRSGFATAERFAGVDLVVEWPDDAFTSRPLDPFTAVAAVSHDPGIDDPALIAALEAGCFYVGALGSRRSHERRLERLQAAGLSAEMLGRIRAPIGLDIAASTPQEIAVSILAQIIAALRRPGGDNASRARVQPGGRGDACLVEG</sequence>
<dbReference type="PANTHER" id="PTHR30388">
    <property type="entry name" value="ALDEHYDE OXIDOREDUCTASE MOLYBDENUM COFACTOR ASSEMBLY PROTEIN"/>
    <property type="match status" value="1"/>
</dbReference>
<proteinExistence type="predicted"/>
<dbReference type="AlphaFoldDB" id="A0A1Q9AWH4"/>
<dbReference type="PANTHER" id="PTHR30388:SF4">
    <property type="entry name" value="MOLYBDENUM COFACTOR INSERTION CHAPERONE PAOD"/>
    <property type="match status" value="1"/>
</dbReference>
<accession>A0A1Q9AWH4</accession>
<dbReference type="EMBL" id="MKIP01000043">
    <property type="protein sequence ID" value="OLP59785.1"/>
    <property type="molecule type" value="Genomic_DNA"/>
</dbReference>
<dbReference type="Pfam" id="PF13478">
    <property type="entry name" value="XdhC_C"/>
    <property type="match status" value="1"/>
</dbReference>